<evidence type="ECO:0000256" key="5">
    <source>
        <dbReference type="ARBA" id="ARBA00021221"/>
    </source>
</evidence>
<dbReference type="SUPFAM" id="SSF52283">
    <property type="entry name" value="Formate/glycerate dehydrogenase catalytic domain-like"/>
    <property type="match status" value="1"/>
</dbReference>
<dbReference type="InterPro" id="IPR036291">
    <property type="entry name" value="NAD(P)-bd_dom_sf"/>
</dbReference>
<evidence type="ECO:0000256" key="2">
    <source>
        <dbReference type="ARBA" id="ARBA00005689"/>
    </source>
</evidence>
<evidence type="ECO:0000256" key="11">
    <source>
        <dbReference type="ARBA" id="ARBA00047860"/>
    </source>
</evidence>
<dbReference type="RefSeq" id="WP_168035737.1">
    <property type="nucleotide sequence ID" value="NZ_JAATJH010000001.1"/>
</dbReference>
<name>A0ABX0X7I5_9BACT</name>
<proteinExistence type="inferred from homology"/>
<organism evidence="14 15">
    <name type="scientific">Neolewinella antarctica</name>
    <dbReference type="NCBI Taxonomy" id="442734"/>
    <lineage>
        <taxon>Bacteria</taxon>
        <taxon>Pseudomonadati</taxon>
        <taxon>Bacteroidota</taxon>
        <taxon>Saprospiria</taxon>
        <taxon>Saprospirales</taxon>
        <taxon>Lewinellaceae</taxon>
        <taxon>Neolewinella</taxon>
    </lineage>
</organism>
<dbReference type="PANTHER" id="PTHR11133">
    <property type="entry name" value="SACCHAROPINE DEHYDROGENASE"/>
    <property type="match status" value="1"/>
</dbReference>
<evidence type="ECO:0000256" key="9">
    <source>
        <dbReference type="ARBA" id="ARBA00023157"/>
    </source>
</evidence>
<keyword evidence="6" id="KW-0028">Amino-acid biosynthesis</keyword>
<feature type="domain" description="Alanine dehydrogenase/pyridine nucleotide transhydrogenase N-terminal" evidence="13">
    <location>
        <begin position="7"/>
        <end position="137"/>
    </location>
</feature>
<dbReference type="Proteomes" id="UP000770785">
    <property type="component" value="Unassembled WGS sequence"/>
</dbReference>
<keyword evidence="15" id="KW-1185">Reference proteome</keyword>
<dbReference type="Pfam" id="PF05222">
    <property type="entry name" value="AlaDh_PNT_N"/>
    <property type="match status" value="1"/>
</dbReference>
<evidence type="ECO:0000256" key="3">
    <source>
        <dbReference type="ARBA" id="ARBA00011245"/>
    </source>
</evidence>
<dbReference type="InterPro" id="IPR007698">
    <property type="entry name" value="AlaDH/PNT_NAD(H)-bd"/>
</dbReference>
<comment type="similarity">
    <text evidence="2">Belongs to the AlaDH/PNT family.</text>
</comment>
<protein>
    <recommendedName>
        <fullName evidence="5">Saccharopine dehydrogenase [NAD(+), L-lysine-forming]</fullName>
        <ecNumber evidence="4">1.5.1.7</ecNumber>
    </recommendedName>
    <alternativeName>
        <fullName evidence="10">Lysine--2-oxoglutarate reductase</fullName>
    </alternativeName>
</protein>
<accession>A0ABX0X7I5</accession>
<sequence>MPYPTIAVIREGKVPPDSRTPLTPKQVAKLRGRGIDIVVQPSEGRIFKDHEYAELGVPLVEDVTGRELLLGVKEVPIEQLIPKKTYCFFAHVAKQQPYNQPLLRALLDDGIRMIDYEYLTDAEGRRLIAFGYWAGMVGAHNAVWTYAQRTGKFEFPRLKDLFDYNAAKEIYGKLKLPKMRVVLTGTGRVGKGAARVLRDIGFAEVSPEEYLNGTGKAVFTILNVKHYAKHPDGSPFTKKEFYRDGSKFVSNFRRYAEVSDVFINGIFWDGKAPAFFTTEEMAHEDFRIEVIGDVTCDIAPASSVPSTLFASTIADPVFGFDPKTGKETEPFQDGMIDVMSIDNLPSELPRDASKAFGQIFIESILPEFEKGSSEILDRASIAWKGDLGPEFKYLEAYSNA</sequence>
<dbReference type="SUPFAM" id="SSF51735">
    <property type="entry name" value="NAD(P)-binding Rossmann-fold domains"/>
    <property type="match status" value="1"/>
</dbReference>
<feature type="domain" description="Alanine dehydrogenase/pyridine nucleotide transhydrogenase NAD(H)-binding" evidence="12">
    <location>
        <begin position="166"/>
        <end position="340"/>
    </location>
</feature>
<comment type="caution">
    <text evidence="14">The sequence shown here is derived from an EMBL/GenBank/DDBJ whole genome shotgun (WGS) entry which is preliminary data.</text>
</comment>
<dbReference type="SMART" id="SM01003">
    <property type="entry name" value="AlaDh_PNT_N"/>
    <property type="match status" value="1"/>
</dbReference>
<comment type="subunit">
    <text evidence="3">Monomer.</text>
</comment>
<evidence type="ECO:0000313" key="15">
    <source>
        <dbReference type="Proteomes" id="UP000770785"/>
    </source>
</evidence>
<evidence type="ECO:0000259" key="12">
    <source>
        <dbReference type="SMART" id="SM01002"/>
    </source>
</evidence>
<evidence type="ECO:0000256" key="6">
    <source>
        <dbReference type="ARBA" id="ARBA00022605"/>
    </source>
</evidence>
<comment type="pathway">
    <text evidence="1">Amino-acid biosynthesis; L-lysine biosynthesis via AAA pathway; L-lysine from L-alpha-aminoadipate (fungal route): step 3/3.</text>
</comment>
<evidence type="ECO:0000256" key="7">
    <source>
        <dbReference type="ARBA" id="ARBA00023002"/>
    </source>
</evidence>
<evidence type="ECO:0000256" key="8">
    <source>
        <dbReference type="ARBA" id="ARBA00023027"/>
    </source>
</evidence>
<dbReference type="InterPro" id="IPR027281">
    <property type="entry name" value="Lys1"/>
</dbReference>
<comment type="catalytic activity">
    <reaction evidence="11">
        <text>L-saccharopine + NAD(+) + H2O = L-lysine + 2-oxoglutarate + NADH + H(+)</text>
        <dbReference type="Rhea" id="RHEA:12440"/>
        <dbReference type="ChEBI" id="CHEBI:15377"/>
        <dbReference type="ChEBI" id="CHEBI:15378"/>
        <dbReference type="ChEBI" id="CHEBI:16810"/>
        <dbReference type="ChEBI" id="CHEBI:32551"/>
        <dbReference type="ChEBI" id="CHEBI:57540"/>
        <dbReference type="ChEBI" id="CHEBI:57945"/>
        <dbReference type="ChEBI" id="CHEBI:57951"/>
        <dbReference type="EC" id="1.5.1.7"/>
    </reaction>
</comment>
<keyword evidence="7" id="KW-0560">Oxidoreductase</keyword>
<evidence type="ECO:0000256" key="10">
    <source>
        <dbReference type="ARBA" id="ARBA00033228"/>
    </source>
</evidence>
<evidence type="ECO:0000256" key="4">
    <source>
        <dbReference type="ARBA" id="ARBA00012847"/>
    </source>
</evidence>
<dbReference type="PIRSF" id="PIRSF018250">
    <property type="entry name" value="Saccharopine_DH_Lys"/>
    <property type="match status" value="1"/>
</dbReference>
<dbReference type="CDD" id="cd05199">
    <property type="entry name" value="SDH_like"/>
    <property type="match status" value="1"/>
</dbReference>
<dbReference type="InterPro" id="IPR007886">
    <property type="entry name" value="AlaDH/PNT_N"/>
</dbReference>
<evidence type="ECO:0000256" key="1">
    <source>
        <dbReference type="ARBA" id="ARBA00004884"/>
    </source>
</evidence>
<dbReference type="InterPro" id="IPR051168">
    <property type="entry name" value="AASS"/>
</dbReference>
<gene>
    <name evidence="14" type="ORF">GGR27_000430</name>
</gene>
<keyword evidence="8" id="KW-0520">NAD</keyword>
<dbReference type="Gene3D" id="3.40.50.720">
    <property type="entry name" value="NAD(P)-binding Rossmann-like Domain"/>
    <property type="match status" value="2"/>
</dbReference>
<keyword evidence="9" id="KW-1015">Disulfide bond</keyword>
<reference evidence="14 15" key="1">
    <citation type="submission" date="2020-03" db="EMBL/GenBank/DDBJ databases">
        <title>Genomic Encyclopedia of Type Strains, Phase IV (KMG-IV): sequencing the most valuable type-strain genomes for metagenomic binning, comparative biology and taxonomic classification.</title>
        <authorList>
            <person name="Goeker M."/>
        </authorList>
    </citation>
    <scope>NUCLEOTIDE SEQUENCE [LARGE SCALE GENOMIC DNA]</scope>
    <source>
        <strain evidence="14 15">DSM 105096</strain>
    </source>
</reference>
<dbReference type="SMART" id="SM01002">
    <property type="entry name" value="AlaDh_PNT_C"/>
    <property type="match status" value="1"/>
</dbReference>
<evidence type="ECO:0000313" key="14">
    <source>
        <dbReference type="EMBL" id="NJC24949.1"/>
    </source>
</evidence>
<dbReference type="EMBL" id="JAATJH010000001">
    <property type="protein sequence ID" value="NJC24949.1"/>
    <property type="molecule type" value="Genomic_DNA"/>
</dbReference>
<dbReference type="PANTHER" id="PTHR11133:SF23">
    <property type="entry name" value="SACCHAROPINE DEHYDROGENASE [NAD(+), L-LYSINE-FORMING]"/>
    <property type="match status" value="1"/>
</dbReference>
<dbReference type="EC" id="1.5.1.7" evidence="4"/>
<evidence type="ECO:0000259" key="13">
    <source>
        <dbReference type="SMART" id="SM01003"/>
    </source>
</evidence>